<evidence type="ECO:0000313" key="5">
    <source>
        <dbReference type="EMBL" id="AEE44407.1"/>
    </source>
</evidence>
<dbReference type="PANTHER" id="PTHR42776">
    <property type="entry name" value="SERINE PEPTIDASE S9 FAMILY MEMBER"/>
    <property type="match status" value="1"/>
</dbReference>
<evidence type="ECO:0000259" key="4">
    <source>
        <dbReference type="Pfam" id="PF00326"/>
    </source>
</evidence>
<dbReference type="InterPro" id="IPR001375">
    <property type="entry name" value="Peptidase_S9_cat"/>
</dbReference>
<dbReference type="AlphaFoldDB" id="F4H695"/>
<proteinExistence type="predicted"/>
<evidence type="ECO:0000313" key="6">
    <source>
        <dbReference type="Proteomes" id="UP000008460"/>
    </source>
</evidence>
<evidence type="ECO:0000256" key="3">
    <source>
        <dbReference type="SAM" id="MobiDB-lite"/>
    </source>
</evidence>
<feature type="domain" description="Peptidase S9 prolyl oligopeptidase catalytic" evidence="4">
    <location>
        <begin position="498"/>
        <end position="707"/>
    </location>
</feature>
<dbReference type="InterPro" id="IPR029058">
    <property type="entry name" value="AB_hydrolase_fold"/>
</dbReference>
<evidence type="ECO:0000256" key="2">
    <source>
        <dbReference type="ARBA" id="ARBA00022801"/>
    </source>
</evidence>
<sequence length="720" mass="77424">MSETRDETAGTSSTSTGDGSAGPDGAGAAGTAFHDLDAYVALPRLSGLVLSPDGTRLVTAVSTLDPKRTRYVTALWEVDPEGRKPARRLTRSAKGEASAAFTAAGDVLFTSARPDPDAKDADDEPVPALWLLPADGPEARVVADRAAGLGGVRVAKDAPVVLVSSDVLPSAKDAETDERLRKARKEKKVAAILHDAYPVRYWDHDLGPESPHLFTADLGADVVTPLAGTADPRLELRDATPDARSALVEQGAAISPDGTTLVTGWTVPRARGDQRSVLVAVDVATGERRTLVEDEGADLWGPVVSPDGRWVAFGRETVSTPFEAPRLSLQVVPLAGGEPRTLGEGWDRWPHDPVWLPGSDGLLVLADDEGRGPVFRVDLASGEVTRVTSDDAVFTDVQVSPDGRTAYALRSSYEAPAHPVRIDLARATETGEPVAATALVSPAATPKFPGRLTEVETTVADGRRVRAWLALPDGASGTDPAPLLLWIHGGPLGSWNTWSWRWNPWLLVAQGYAVLLPDPALSTGYGQDFVQAGWGAWGAAPFTDLMAVTDVAEARPDVDATRTAAMGGSFGGYMANWVAGHTDRFRAVVTHASLWALDQFGPTTDAAYYWQREMTQEMALENSPHRFVEKIVTPMLVVHGDKDYRVPIGEGLRLWYELVSRSGLPADDEGRTPHRFLYFPDENHWVLTPQHAIVWYQVVQAFLAEHVLGRSDVTYPEVLG</sequence>
<reference evidence="5 6" key="1">
    <citation type="submission" date="2011-04" db="EMBL/GenBank/DDBJ databases">
        <title>Complete sequence of Cellulomonas fimi ATCC 484.</title>
        <authorList>
            <consortium name="US DOE Joint Genome Institute"/>
            <person name="Lucas S."/>
            <person name="Han J."/>
            <person name="Lapidus A."/>
            <person name="Cheng J.-F."/>
            <person name="Goodwin L."/>
            <person name="Pitluck S."/>
            <person name="Peters L."/>
            <person name="Chertkov O."/>
            <person name="Detter J.C."/>
            <person name="Han C."/>
            <person name="Tapia R."/>
            <person name="Land M."/>
            <person name="Hauser L."/>
            <person name="Kyrpides N."/>
            <person name="Ivanova N."/>
            <person name="Ovchinnikova G."/>
            <person name="Pagani I."/>
            <person name="Mead D."/>
            <person name="Brumm P."/>
            <person name="Woyke T."/>
        </authorList>
    </citation>
    <scope>NUCLEOTIDE SEQUENCE [LARGE SCALE GENOMIC DNA]</scope>
    <source>
        <strain evidence="6">ATCC 484 / DSM 20113 / JCM 1341 / NBRC 15513 / NCIMB 8980 / NCTC 7547</strain>
    </source>
</reference>
<keyword evidence="1" id="KW-0732">Signal</keyword>
<dbReference type="KEGG" id="cfi:Celf_0262"/>
<name>F4H695_CELFA</name>
<gene>
    <name evidence="5" type="ordered locus">Celf_0262</name>
</gene>
<dbReference type="STRING" id="590998.Celf_0262"/>
<keyword evidence="2" id="KW-0378">Hydrolase</keyword>
<dbReference type="EMBL" id="CP002666">
    <property type="protein sequence ID" value="AEE44407.1"/>
    <property type="molecule type" value="Genomic_DNA"/>
</dbReference>
<feature type="region of interest" description="Disordered" evidence="3">
    <location>
        <begin position="1"/>
        <end position="29"/>
    </location>
</feature>
<feature type="compositionally biased region" description="Gly residues" evidence="3">
    <location>
        <begin position="19"/>
        <end position="28"/>
    </location>
</feature>
<dbReference type="eggNOG" id="COG1506">
    <property type="taxonomic scope" value="Bacteria"/>
</dbReference>
<dbReference type="GO" id="GO:0006508">
    <property type="term" value="P:proteolysis"/>
    <property type="evidence" value="ECO:0007669"/>
    <property type="project" value="InterPro"/>
</dbReference>
<dbReference type="Gene3D" id="2.120.10.30">
    <property type="entry name" value="TolB, C-terminal domain"/>
    <property type="match status" value="2"/>
</dbReference>
<dbReference type="GO" id="GO:0004252">
    <property type="term" value="F:serine-type endopeptidase activity"/>
    <property type="evidence" value="ECO:0007669"/>
    <property type="project" value="TreeGrafter"/>
</dbReference>
<protein>
    <submittedName>
        <fullName evidence="5">Peptidase S9 prolyl oligopeptidase active site domain protein</fullName>
    </submittedName>
</protein>
<keyword evidence="6" id="KW-1185">Reference proteome</keyword>
<dbReference type="Proteomes" id="UP000008460">
    <property type="component" value="Chromosome"/>
</dbReference>
<feature type="compositionally biased region" description="Low complexity" evidence="3">
    <location>
        <begin position="9"/>
        <end position="18"/>
    </location>
</feature>
<dbReference type="SUPFAM" id="SSF53474">
    <property type="entry name" value="alpha/beta-Hydrolases"/>
    <property type="match status" value="1"/>
</dbReference>
<accession>F4H695</accession>
<dbReference type="InterPro" id="IPR011042">
    <property type="entry name" value="6-blade_b-propeller_TolB-like"/>
</dbReference>
<evidence type="ECO:0000256" key="1">
    <source>
        <dbReference type="ARBA" id="ARBA00022729"/>
    </source>
</evidence>
<dbReference type="SUPFAM" id="SSF82171">
    <property type="entry name" value="DPP6 N-terminal domain-like"/>
    <property type="match status" value="1"/>
</dbReference>
<dbReference type="eggNOG" id="COG0823">
    <property type="taxonomic scope" value="Bacteria"/>
</dbReference>
<dbReference type="PANTHER" id="PTHR42776:SF13">
    <property type="entry name" value="DIPEPTIDYL-PEPTIDASE 5"/>
    <property type="match status" value="1"/>
</dbReference>
<dbReference type="RefSeq" id="WP_013769437.1">
    <property type="nucleotide sequence ID" value="NC_015514.1"/>
</dbReference>
<organism evidence="5 6">
    <name type="scientific">Cellulomonas fimi (strain ATCC 484 / DSM 20113 / JCM 1341 / CCUG 24087 / LMG 16345 / NBRC 15513 / NCIMB 8980 / NCTC 7547 / NRS-133)</name>
    <dbReference type="NCBI Taxonomy" id="590998"/>
    <lineage>
        <taxon>Bacteria</taxon>
        <taxon>Bacillati</taxon>
        <taxon>Actinomycetota</taxon>
        <taxon>Actinomycetes</taxon>
        <taxon>Micrococcales</taxon>
        <taxon>Cellulomonadaceae</taxon>
        <taxon>Cellulomonas</taxon>
    </lineage>
</organism>
<dbReference type="Pfam" id="PF00326">
    <property type="entry name" value="Peptidase_S9"/>
    <property type="match status" value="1"/>
</dbReference>
<dbReference type="HOGENOM" id="CLU_008615_1_0_11"/>
<dbReference type="Gene3D" id="3.40.50.1820">
    <property type="entry name" value="alpha/beta hydrolase"/>
    <property type="match status" value="1"/>
</dbReference>